<protein>
    <submittedName>
        <fullName evidence="2">Protein kinase</fullName>
    </submittedName>
</protein>
<comment type="caution">
    <text evidence="2">The sequence shown here is derived from an EMBL/GenBank/DDBJ whole genome shotgun (WGS) entry which is preliminary data.</text>
</comment>
<dbReference type="Pfam" id="PF00069">
    <property type="entry name" value="Pkinase"/>
    <property type="match status" value="1"/>
</dbReference>
<evidence type="ECO:0000259" key="1">
    <source>
        <dbReference type="PROSITE" id="PS50011"/>
    </source>
</evidence>
<evidence type="ECO:0000313" key="3">
    <source>
        <dbReference type="Proteomes" id="UP001637990"/>
    </source>
</evidence>
<dbReference type="PROSITE" id="PS50011">
    <property type="entry name" value="PROTEIN_KINASE_DOM"/>
    <property type="match status" value="1"/>
</dbReference>
<dbReference type="InterPro" id="IPR011009">
    <property type="entry name" value="Kinase-like_dom_sf"/>
</dbReference>
<keyword evidence="2" id="KW-0808">Transferase</keyword>
<name>A0ABW9MKD1_9XANT</name>
<gene>
    <name evidence="2" type="ORF">ACI6Q5_07380</name>
</gene>
<keyword evidence="2" id="KW-0418">Kinase</keyword>
<dbReference type="GO" id="GO:0016301">
    <property type="term" value="F:kinase activity"/>
    <property type="evidence" value="ECO:0007669"/>
    <property type="project" value="UniProtKB-KW"/>
</dbReference>
<feature type="domain" description="Protein kinase" evidence="1">
    <location>
        <begin position="26"/>
        <end position="310"/>
    </location>
</feature>
<dbReference type="SUPFAM" id="SSF56112">
    <property type="entry name" value="Protein kinase-like (PK-like)"/>
    <property type="match status" value="1"/>
</dbReference>
<dbReference type="PANTHER" id="PTHR44167">
    <property type="entry name" value="OVARIAN-SPECIFIC SERINE/THREONINE-PROTEIN KINASE LOK-RELATED"/>
    <property type="match status" value="1"/>
</dbReference>
<evidence type="ECO:0000313" key="2">
    <source>
        <dbReference type="EMBL" id="MFO3704800.1"/>
    </source>
</evidence>
<dbReference type="InterPro" id="IPR000719">
    <property type="entry name" value="Prot_kinase_dom"/>
</dbReference>
<dbReference type="SMART" id="SM00220">
    <property type="entry name" value="S_TKc"/>
    <property type="match status" value="1"/>
</dbReference>
<dbReference type="Gene3D" id="1.10.510.10">
    <property type="entry name" value="Transferase(Phosphotransferase) domain 1"/>
    <property type="match status" value="1"/>
</dbReference>
<sequence length="477" mass="52614">MPDLPTDVCQDIQERLSRYIASRDGYDSITYIAAGGSAATYSVMTPHGKRAIKGYDPKFLSGDIADSTRRRLNLQRSLIGHSCEQLVTVYSVDESEGTAFVEMEFVEWPRLKDVTSAVPDSSVSTLIQQLVSAVTYLEKLEIVHRDIKPENIHVSPDFSKLSLLDLGVARKIGNDEDDSGQGTDHGETRPFISTAQYSSPEYLFRLDEPSPTLWKALNIYQVGAVLHDLINKRPLFQEEVDKGNRWLLARAVLEKTPSFPDADPARLARQKALAARCLAKDGNVRLQIASWSDFYIDAPADGVSALHARLSKIQNSAGAMSLTASERRIEFERTTFMKRLCDSAKMELISSGKSRIRIKMHPLGETSSAVYIYEVACASGPSIVCRVSFEWGSEINTTRAAIMLQAAICSIDNLPEDLTKIPVTEATIGASEEISVNILANKIADITIAAIDVWEANQGRDEIHEMDLLSAGQKGEE</sequence>
<dbReference type="RefSeq" id="WP_146091790.1">
    <property type="nucleotide sequence ID" value="NZ_JBJGBS010000021.1"/>
</dbReference>
<dbReference type="PANTHER" id="PTHR44167:SF30">
    <property type="entry name" value="PHOSPHORYLASE KINASE"/>
    <property type="match status" value="1"/>
</dbReference>
<dbReference type="EMBL" id="JBJGBS010000021">
    <property type="protein sequence ID" value="MFO3704800.1"/>
    <property type="molecule type" value="Genomic_DNA"/>
</dbReference>
<keyword evidence="3" id="KW-1185">Reference proteome</keyword>
<organism evidence="2 3">
    <name type="scientific">Xanthomonas codiaei</name>
    <dbReference type="NCBI Taxonomy" id="56463"/>
    <lineage>
        <taxon>Bacteria</taxon>
        <taxon>Pseudomonadati</taxon>
        <taxon>Pseudomonadota</taxon>
        <taxon>Gammaproteobacteria</taxon>
        <taxon>Lysobacterales</taxon>
        <taxon>Lysobacteraceae</taxon>
        <taxon>Xanthomonas</taxon>
    </lineage>
</organism>
<proteinExistence type="predicted"/>
<reference evidence="2 3" key="1">
    <citation type="submission" date="2024-11" db="EMBL/GenBank/DDBJ databases">
        <title>Genome sequencing of Xanthomonas codiaei.</title>
        <authorList>
            <person name="Studholme D.J."/>
        </authorList>
    </citation>
    <scope>NUCLEOTIDE SEQUENCE [LARGE SCALE GENOMIC DNA]</scope>
    <source>
        <strain evidence="2 3">NCPPB 4350</strain>
    </source>
</reference>
<dbReference type="Proteomes" id="UP001637990">
    <property type="component" value="Unassembled WGS sequence"/>
</dbReference>
<accession>A0ABW9MKD1</accession>